<feature type="transmembrane region" description="Helical" evidence="9">
    <location>
        <begin position="234"/>
        <end position="253"/>
    </location>
</feature>
<keyword evidence="7 9" id="KW-0472">Membrane</keyword>
<dbReference type="AlphaFoldDB" id="A0AAJ1U1B2"/>
<keyword evidence="3" id="KW-0813">Transport</keyword>
<dbReference type="PANTHER" id="PTHR21716">
    <property type="entry name" value="TRANSMEMBRANE PROTEIN"/>
    <property type="match status" value="1"/>
</dbReference>
<comment type="similarity">
    <text evidence="2">Belongs to the autoinducer-2 exporter (AI-2E) (TC 2.A.86) family.</text>
</comment>
<evidence type="ECO:0000313" key="10">
    <source>
        <dbReference type="EMBL" id="MDQ1106171.1"/>
    </source>
</evidence>
<feature type="transmembrane region" description="Helical" evidence="9">
    <location>
        <begin position="88"/>
        <end position="109"/>
    </location>
</feature>
<evidence type="ECO:0000256" key="7">
    <source>
        <dbReference type="ARBA" id="ARBA00023136"/>
    </source>
</evidence>
<evidence type="ECO:0000256" key="1">
    <source>
        <dbReference type="ARBA" id="ARBA00004651"/>
    </source>
</evidence>
<keyword evidence="5 9" id="KW-0812">Transmembrane</keyword>
<keyword evidence="4" id="KW-1003">Cell membrane</keyword>
<name>A0AAJ1U1B2_9ACTN</name>
<feature type="compositionally biased region" description="Basic residues" evidence="8">
    <location>
        <begin position="398"/>
        <end position="407"/>
    </location>
</feature>
<comment type="caution">
    <text evidence="10">The sequence shown here is derived from an EMBL/GenBank/DDBJ whole genome shotgun (WGS) entry which is preliminary data.</text>
</comment>
<dbReference type="PANTHER" id="PTHR21716:SF53">
    <property type="entry name" value="PERMEASE PERM-RELATED"/>
    <property type="match status" value="1"/>
</dbReference>
<evidence type="ECO:0000256" key="3">
    <source>
        <dbReference type="ARBA" id="ARBA00022448"/>
    </source>
</evidence>
<dbReference type="InterPro" id="IPR002549">
    <property type="entry name" value="AI-2E-like"/>
</dbReference>
<comment type="subcellular location">
    <subcellularLocation>
        <location evidence="1">Cell membrane</location>
        <topology evidence="1">Multi-pass membrane protein</topology>
    </subcellularLocation>
</comment>
<gene>
    <name evidence="10" type="ORF">QE405_003455</name>
</gene>
<feature type="transmembrane region" description="Helical" evidence="9">
    <location>
        <begin position="259"/>
        <end position="287"/>
    </location>
</feature>
<dbReference type="GO" id="GO:0055085">
    <property type="term" value="P:transmembrane transport"/>
    <property type="evidence" value="ECO:0007669"/>
    <property type="project" value="TreeGrafter"/>
</dbReference>
<accession>A0AAJ1U1B2</accession>
<evidence type="ECO:0000313" key="11">
    <source>
        <dbReference type="Proteomes" id="UP001239215"/>
    </source>
</evidence>
<evidence type="ECO:0000256" key="9">
    <source>
        <dbReference type="SAM" id="Phobius"/>
    </source>
</evidence>
<feature type="region of interest" description="Disordered" evidence="8">
    <location>
        <begin position="376"/>
        <end position="430"/>
    </location>
</feature>
<feature type="compositionally biased region" description="Basic and acidic residues" evidence="8">
    <location>
        <begin position="9"/>
        <end position="20"/>
    </location>
</feature>
<organism evidence="10 11">
    <name type="scientific">Nocardioides zeae</name>
    <dbReference type="NCBI Taxonomy" id="1457234"/>
    <lineage>
        <taxon>Bacteria</taxon>
        <taxon>Bacillati</taxon>
        <taxon>Actinomycetota</taxon>
        <taxon>Actinomycetes</taxon>
        <taxon>Propionibacteriales</taxon>
        <taxon>Nocardioidaceae</taxon>
        <taxon>Nocardioides</taxon>
    </lineage>
</organism>
<feature type="transmembrane region" description="Helical" evidence="9">
    <location>
        <begin position="327"/>
        <end position="352"/>
    </location>
</feature>
<feature type="compositionally biased region" description="Low complexity" evidence="8">
    <location>
        <begin position="387"/>
        <end position="397"/>
    </location>
</feature>
<protein>
    <submittedName>
        <fullName evidence="10">PurR-regulated permease PerM</fullName>
    </submittedName>
</protein>
<evidence type="ECO:0000256" key="2">
    <source>
        <dbReference type="ARBA" id="ARBA00009773"/>
    </source>
</evidence>
<evidence type="ECO:0000256" key="5">
    <source>
        <dbReference type="ARBA" id="ARBA00022692"/>
    </source>
</evidence>
<evidence type="ECO:0000256" key="4">
    <source>
        <dbReference type="ARBA" id="ARBA00022475"/>
    </source>
</evidence>
<feature type="transmembrane region" description="Helical" evidence="9">
    <location>
        <begin position="58"/>
        <end position="76"/>
    </location>
</feature>
<dbReference type="GO" id="GO:0005886">
    <property type="term" value="C:plasma membrane"/>
    <property type="evidence" value="ECO:0007669"/>
    <property type="project" value="UniProtKB-SubCell"/>
</dbReference>
<evidence type="ECO:0000256" key="6">
    <source>
        <dbReference type="ARBA" id="ARBA00022989"/>
    </source>
</evidence>
<dbReference type="Proteomes" id="UP001239215">
    <property type="component" value="Unassembled WGS sequence"/>
</dbReference>
<feature type="transmembrane region" description="Helical" evidence="9">
    <location>
        <begin position="164"/>
        <end position="193"/>
    </location>
</feature>
<dbReference type="RefSeq" id="WP_307203064.1">
    <property type="nucleotide sequence ID" value="NZ_JAUTAN010000001.1"/>
</dbReference>
<reference evidence="10" key="1">
    <citation type="submission" date="2023-07" db="EMBL/GenBank/DDBJ databases">
        <title>Functional and genomic diversity of the sorghum phyllosphere microbiome.</title>
        <authorList>
            <person name="Shade A."/>
        </authorList>
    </citation>
    <scope>NUCLEOTIDE SEQUENCE</scope>
    <source>
        <strain evidence="10">SORGH_AS_1067</strain>
    </source>
</reference>
<dbReference type="Pfam" id="PF01594">
    <property type="entry name" value="AI-2E_transport"/>
    <property type="match status" value="1"/>
</dbReference>
<evidence type="ECO:0000256" key="8">
    <source>
        <dbReference type="SAM" id="MobiDB-lite"/>
    </source>
</evidence>
<dbReference type="EMBL" id="JAUTAN010000001">
    <property type="protein sequence ID" value="MDQ1106171.1"/>
    <property type="molecule type" value="Genomic_DNA"/>
</dbReference>
<feature type="transmembrane region" description="Helical" evidence="9">
    <location>
        <begin position="294"/>
        <end position="315"/>
    </location>
</feature>
<keyword evidence="6 9" id="KW-1133">Transmembrane helix</keyword>
<feature type="transmembrane region" description="Helical" evidence="9">
    <location>
        <begin position="34"/>
        <end position="52"/>
    </location>
</feature>
<proteinExistence type="inferred from homology"/>
<feature type="region of interest" description="Disordered" evidence="8">
    <location>
        <begin position="1"/>
        <end position="20"/>
    </location>
</feature>
<sequence length="430" mass="44870">MTTSSASENPDHRPRPQPDRADVIDRGLGKLNVWGIRLIVGAVSLYILGWIVGHTWVVWFPVALALVLATLLAPPTTWLRRHGVPSTLAAAGVMLGFLGSLVLVGYLLAPQVAGQSNDIADSAVRGVGEVRDWLQDGPLQISDGQITQAFETVQDWLTDQSANISAGVITGISAVTNVLINLVLMLILTFLFIKDGHRFLPWVSAIGGRRVGGHFVEVISRAWNTLGGFIRTQALVSFIDALFIGLGLVFIGVPLAIPLAILTFFAGFIPIVGAVTAGALACLVTLVTNGPGDALIVLIIIVAVQQLEGNVLSPWLQGKSMRLHAGIVLMSVTAGSTIFGITGAFLAVPVAATVVEVLRYLNESVDEAVAADAPYQDAHGARGPDGPAGAHPVAARGRAAHGGRPHPGRAAGEARSGRVRPGTAGKGPPP</sequence>